<comment type="caution">
    <text evidence="2">The sequence shown here is derived from an EMBL/GenBank/DDBJ whole genome shotgun (WGS) entry which is preliminary data.</text>
</comment>
<dbReference type="EMBL" id="JARO02007276">
    <property type="protein sequence ID" value="KPP64143.1"/>
    <property type="molecule type" value="Genomic_DNA"/>
</dbReference>
<keyword evidence="1" id="KW-1133">Transmembrane helix</keyword>
<reference evidence="2 3" key="1">
    <citation type="submission" date="2015-08" db="EMBL/GenBank/DDBJ databases">
        <title>The genome of the Asian arowana (Scleropages formosus).</title>
        <authorList>
            <person name="Tan M.H."/>
            <person name="Gan H.M."/>
            <person name="Croft L.J."/>
            <person name="Austin C.M."/>
        </authorList>
    </citation>
    <scope>NUCLEOTIDE SEQUENCE [LARGE SCALE GENOMIC DNA]</scope>
    <source>
        <strain evidence="2">Aro1</strain>
    </source>
</reference>
<name>A0A0P7TSG2_SCLFO</name>
<sequence>MPEEQRTDLVSYCLSSLLALLGLLFIVMGQTEASQCSTEITDVVETYLEVLRGMKTLESTLLYTPNLKSYEKDEEHCMQCELHRELPVMDFLISLQQILQVMNSRDKFTNIPIFWRLKPAA</sequence>
<evidence type="ECO:0000313" key="3">
    <source>
        <dbReference type="Proteomes" id="UP000034805"/>
    </source>
</evidence>
<keyword evidence="1" id="KW-0812">Transmembrane</keyword>
<feature type="transmembrane region" description="Helical" evidence="1">
    <location>
        <begin position="9"/>
        <end position="28"/>
    </location>
</feature>
<protein>
    <recommendedName>
        <fullName evidence="4">Interleukin</fullName>
    </recommendedName>
</protein>
<proteinExistence type="predicted"/>
<evidence type="ECO:0008006" key="4">
    <source>
        <dbReference type="Google" id="ProtNLM"/>
    </source>
</evidence>
<dbReference type="InterPro" id="IPR009079">
    <property type="entry name" value="4_helix_cytokine-like_core"/>
</dbReference>
<gene>
    <name evidence="2" type="ORF">Z043_117546</name>
</gene>
<evidence type="ECO:0000313" key="2">
    <source>
        <dbReference type="EMBL" id="KPP64143.1"/>
    </source>
</evidence>
<dbReference type="Gene3D" id="1.20.1250.70">
    <property type="entry name" value="Interleukin-15/Interleukin-21"/>
    <property type="match status" value="1"/>
</dbReference>
<dbReference type="AlphaFoldDB" id="A0A0P7TSG2"/>
<keyword evidence="1" id="KW-0472">Membrane</keyword>
<organism evidence="2 3">
    <name type="scientific">Scleropages formosus</name>
    <name type="common">Asian bonytongue</name>
    <name type="synonym">Osteoglossum formosum</name>
    <dbReference type="NCBI Taxonomy" id="113540"/>
    <lineage>
        <taxon>Eukaryota</taxon>
        <taxon>Metazoa</taxon>
        <taxon>Chordata</taxon>
        <taxon>Craniata</taxon>
        <taxon>Vertebrata</taxon>
        <taxon>Euteleostomi</taxon>
        <taxon>Actinopterygii</taxon>
        <taxon>Neopterygii</taxon>
        <taxon>Teleostei</taxon>
        <taxon>Osteoglossocephala</taxon>
        <taxon>Osteoglossomorpha</taxon>
        <taxon>Osteoglossiformes</taxon>
        <taxon>Osteoglossidae</taxon>
        <taxon>Scleropages</taxon>
    </lineage>
</organism>
<accession>A0A0P7TSG2</accession>
<dbReference type="Proteomes" id="UP000034805">
    <property type="component" value="Unassembled WGS sequence"/>
</dbReference>
<evidence type="ECO:0000256" key="1">
    <source>
        <dbReference type="SAM" id="Phobius"/>
    </source>
</evidence>